<dbReference type="Pfam" id="PF20671">
    <property type="entry name" value="COG3_C"/>
    <property type="match status" value="1"/>
</dbReference>
<evidence type="ECO:0000256" key="8">
    <source>
        <dbReference type="ARBA" id="ARBA00031339"/>
    </source>
</evidence>
<dbReference type="PANTHER" id="PTHR13302:SF8">
    <property type="entry name" value="CONSERVED OLIGOMERIC GOLGI COMPLEX SUBUNIT 3"/>
    <property type="match status" value="1"/>
</dbReference>
<evidence type="ECO:0000256" key="6">
    <source>
        <dbReference type="ARBA" id="ARBA00023034"/>
    </source>
</evidence>
<protein>
    <recommendedName>
        <fullName evidence="3">Conserved oligomeric Golgi complex subunit 3</fullName>
    </recommendedName>
    <alternativeName>
        <fullName evidence="8">Component of oligomeric Golgi complex 3</fullName>
    </alternativeName>
</protein>
<evidence type="ECO:0000259" key="10">
    <source>
        <dbReference type="Pfam" id="PF04136"/>
    </source>
</evidence>
<evidence type="ECO:0000256" key="7">
    <source>
        <dbReference type="ARBA" id="ARBA00023136"/>
    </source>
</evidence>
<dbReference type="InterPro" id="IPR048320">
    <property type="entry name" value="COG3_N"/>
</dbReference>
<evidence type="ECO:0000256" key="9">
    <source>
        <dbReference type="SAM" id="MobiDB-lite"/>
    </source>
</evidence>
<reference evidence="13" key="1">
    <citation type="submission" date="2025-08" db="UniProtKB">
        <authorList>
            <consortium name="RefSeq"/>
        </authorList>
    </citation>
    <scope>IDENTIFICATION</scope>
    <source>
        <tissue evidence="13">Muscle</tissue>
    </source>
</reference>
<organism evidence="12 13">
    <name type="scientific">Limulus polyphemus</name>
    <name type="common">Atlantic horseshoe crab</name>
    <dbReference type="NCBI Taxonomy" id="6850"/>
    <lineage>
        <taxon>Eukaryota</taxon>
        <taxon>Metazoa</taxon>
        <taxon>Ecdysozoa</taxon>
        <taxon>Arthropoda</taxon>
        <taxon>Chelicerata</taxon>
        <taxon>Merostomata</taxon>
        <taxon>Xiphosura</taxon>
        <taxon>Limulidae</taxon>
        <taxon>Limulus</taxon>
    </lineage>
</organism>
<evidence type="ECO:0000256" key="4">
    <source>
        <dbReference type="ARBA" id="ARBA00022448"/>
    </source>
</evidence>
<proteinExistence type="inferred from homology"/>
<evidence type="ECO:0000313" key="13">
    <source>
        <dbReference type="RefSeq" id="XP_013782331.2"/>
    </source>
</evidence>
<dbReference type="InterPro" id="IPR048685">
    <property type="entry name" value="COG3_C"/>
</dbReference>
<evidence type="ECO:0000259" key="11">
    <source>
        <dbReference type="Pfam" id="PF20671"/>
    </source>
</evidence>
<feature type="domain" description="Conserved oligomeric Golgi complex subunit 3 C-terminal" evidence="11">
    <location>
        <begin position="283"/>
        <end position="659"/>
    </location>
</feature>
<dbReference type="PANTHER" id="PTHR13302">
    <property type="entry name" value="CONSERVED OLIGOMERIC GOLGI COMPLEX COMPONENT 3"/>
    <property type="match status" value="1"/>
</dbReference>
<keyword evidence="6" id="KW-0333">Golgi apparatus</keyword>
<dbReference type="GeneID" id="106466584"/>
<keyword evidence="7" id="KW-0472">Membrane</keyword>
<keyword evidence="4" id="KW-0813">Transport</keyword>
<evidence type="ECO:0000313" key="12">
    <source>
        <dbReference type="Proteomes" id="UP000694941"/>
    </source>
</evidence>
<dbReference type="InterPro" id="IPR007265">
    <property type="entry name" value="COG_su3"/>
</dbReference>
<sequence>MAGYSTTEMKEVLERLNDWERDIDPLAPLTSLQKESIEELMSIVAFRLLPSEVNSERISPLEPEYELQKERNNSEVMCLNSALVNFQVEETVETSQQFLSLVDNIEERILKDDDEAMKLYIDQLCTSNMECSSLLDEITTSLEELESLQKLYIFVSDKTNTLHEACEQLLTDQATLVNCAEVIKEKLSYFNELETLSQKLNSPTLSVVSESFVPMLARLDDCIAYLKANPQYKESETYLARFKRLLAQALGMIQSYVMANLQQTTQQILARKDTLSPNDNAFTLLYGKFRARGPRIRALMEQIEERVEKNSEYQQLLEDCHQCYFTQRELLLGPGVSTAITNLAEKHQRDHCALMRSGCAFLVHLSEDEHQLYQHFFSRPSQELNTFLERLCQRLYDVLRTIIIHVNHLETLTELCTILKVEMLEEFVQNDPKQLEAFANVAQQMLEDVQERLAYRTHIYIRTDILNYHPAPGDLAYPEKLEMMQNIAESLAQKPLSRSSSRSSLGSTTSAPACVSRESKNREESIAVMSVSASEQVMETTMSQSASELNPSVPVKGRTVLYSPADLHGMWYPTVRRTLVCLSKLYRCLEKTIFQGLSQEVLSMCIQSLVSASQSIAKNKTSLDAHLFLIKHLLILREQISPFQIDFVIKETVLDFSRIKSAAFGLLHKKSKLFSLNSNNALLEFLLEGTPQVMENLVDSKKAVDNQLKIICEEFIANTVEMLIGQLLIFLNKAKVILEVGEKEATRQVVLKNQPWASPEKVSELVNEAYKHLKNKLPNLANSMSLYLANRDTEHILFRPIRNRVQSAFEQLLQLVRTNYSEDEQLIIGCPSTDQISLLLSSAIIR</sequence>
<accession>A0ABM1BHW3</accession>
<evidence type="ECO:0000256" key="1">
    <source>
        <dbReference type="ARBA" id="ARBA00004395"/>
    </source>
</evidence>
<comment type="similarity">
    <text evidence="2">Belongs to the COG3 family.</text>
</comment>
<evidence type="ECO:0000256" key="3">
    <source>
        <dbReference type="ARBA" id="ARBA00020976"/>
    </source>
</evidence>
<feature type="domain" description="Conserved oligomeric Golgi complex subunit 3 N-terminal" evidence="10">
    <location>
        <begin position="120"/>
        <end position="262"/>
    </location>
</feature>
<keyword evidence="12" id="KW-1185">Reference proteome</keyword>
<dbReference type="Pfam" id="PF04136">
    <property type="entry name" value="COG3_N"/>
    <property type="match status" value="1"/>
</dbReference>
<evidence type="ECO:0000256" key="5">
    <source>
        <dbReference type="ARBA" id="ARBA00022927"/>
    </source>
</evidence>
<dbReference type="Proteomes" id="UP000694941">
    <property type="component" value="Unplaced"/>
</dbReference>
<comment type="subcellular location">
    <subcellularLocation>
        <location evidence="1">Golgi apparatus membrane</location>
        <topology evidence="1">Peripheral membrane protein</topology>
    </subcellularLocation>
</comment>
<name>A0ABM1BHW3_LIMPO</name>
<feature type="region of interest" description="Disordered" evidence="9">
    <location>
        <begin position="492"/>
        <end position="521"/>
    </location>
</feature>
<dbReference type="RefSeq" id="XP_013782331.2">
    <property type="nucleotide sequence ID" value="XM_013926877.2"/>
</dbReference>
<evidence type="ECO:0000256" key="2">
    <source>
        <dbReference type="ARBA" id="ARBA00009936"/>
    </source>
</evidence>
<gene>
    <name evidence="13" type="primary">LOC106466584</name>
</gene>
<feature type="compositionally biased region" description="Low complexity" evidence="9">
    <location>
        <begin position="496"/>
        <end position="510"/>
    </location>
</feature>
<keyword evidence="5" id="KW-0653">Protein transport</keyword>